<organism evidence="3 4">
    <name type="scientific">Dryococelus australis</name>
    <dbReference type="NCBI Taxonomy" id="614101"/>
    <lineage>
        <taxon>Eukaryota</taxon>
        <taxon>Metazoa</taxon>
        <taxon>Ecdysozoa</taxon>
        <taxon>Arthropoda</taxon>
        <taxon>Hexapoda</taxon>
        <taxon>Insecta</taxon>
        <taxon>Pterygota</taxon>
        <taxon>Neoptera</taxon>
        <taxon>Polyneoptera</taxon>
        <taxon>Phasmatodea</taxon>
        <taxon>Verophasmatodea</taxon>
        <taxon>Anareolatae</taxon>
        <taxon>Phasmatidae</taxon>
        <taxon>Eurycanthinae</taxon>
        <taxon>Dryococelus</taxon>
    </lineage>
</organism>
<comment type="cofactor">
    <cofactor evidence="1">
        <name>Mg(2+)</name>
        <dbReference type="ChEBI" id="CHEBI:18420"/>
    </cofactor>
</comment>
<evidence type="ECO:0000259" key="2">
    <source>
        <dbReference type="Pfam" id="PF05970"/>
    </source>
</evidence>
<dbReference type="SUPFAM" id="SSF52540">
    <property type="entry name" value="P-loop containing nucleoside triphosphate hydrolases"/>
    <property type="match status" value="1"/>
</dbReference>
<evidence type="ECO:0000313" key="3">
    <source>
        <dbReference type="EMBL" id="KAJ8895054.1"/>
    </source>
</evidence>
<dbReference type="EC" id="5.6.2.3" evidence="1"/>
<name>A0ABQ9IEF1_9NEOP</name>
<dbReference type="EMBL" id="JARBHB010000001">
    <property type="protein sequence ID" value="KAJ8895054.1"/>
    <property type="molecule type" value="Genomic_DNA"/>
</dbReference>
<feature type="domain" description="DNA helicase Pif1-like DEAD-box helicase" evidence="2">
    <location>
        <begin position="5"/>
        <end position="113"/>
    </location>
</feature>
<keyword evidence="1" id="KW-0233">DNA recombination</keyword>
<keyword evidence="4" id="KW-1185">Reference proteome</keyword>
<keyword evidence="1" id="KW-0547">Nucleotide-binding</keyword>
<comment type="caution">
    <text evidence="3">The sequence shown here is derived from an EMBL/GenBank/DDBJ whole genome shotgun (WGS) entry which is preliminary data.</text>
</comment>
<proteinExistence type="inferred from homology"/>
<dbReference type="PANTHER" id="PTHR10492:SF57">
    <property type="entry name" value="ATP-DEPENDENT DNA HELICASE"/>
    <property type="match status" value="1"/>
</dbReference>
<dbReference type="Pfam" id="PF05970">
    <property type="entry name" value="PIF1"/>
    <property type="match status" value="1"/>
</dbReference>
<protein>
    <recommendedName>
        <fullName evidence="1">ATP-dependent DNA helicase</fullName>
        <ecNumber evidence="1">5.6.2.3</ecNumber>
    </recommendedName>
</protein>
<dbReference type="InterPro" id="IPR010285">
    <property type="entry name" value="DNA_helicase_pif1-like_DEAD"/>
</dbReference>
<evidence type="ECO:0000313" key="4">
    <source>
        <dbReference type="Proteomes" id="UP001159363"/>
    </source>
</evidence>
<dbReference type="PANTHER" id="PTHR10492">
    <property type="match status" value="1"/>
</dbReference>
<accession>A0ABQ9IEF1</accession>
<comment type="catalytic activity">
    <reaction evidence="1">
        <text>ATP + H2O = ADP + phosphate + H(+)</text>
        <dbReference type="Rhea" id="RHEA:13065"/>
        <dbReference type="ChEBI" id="CHEBI:15377"/>
        <dbReference type="ChEBI" id="CHEBI:15378"/>
        <dbReference type="ChEBI" id="CHEBI:30616"/>
        <dbReference type="ChEBI" id="CHEBI:43474"/>
        <dbReference type="ChEBI" id="CHEBI:456216"/>
        <dbReference type="EC" id="5.6.2.3"/>
    </reaction>
</comment>
<keyword evidence="1" id="KW-0234">DNA repair</keyword>
<comment type="similarity">
    <text evidence="1">Belongs to the helicase family.</text>
</comment>
<keyword evidence="1" id="KW-0378">Hydrolase</keyword>
<dbReference type="Proteomes" id="UP001159363">
    <property type="component" value="Chromosome 1"/>
</dbReference>
<evidence type="ECO:0000256" key="1">
    <source>
        <dbReference type="RuleBase" id="RU363044"/>
    </source>
</evidence>
<keyword evidence="1" id="KW-0347">Helicase</keyword>
<gene>
    <name evidence="3" type="ORF">PR048_000379</name>
</gene>
<reference evidence="3 4" key="1">
    <citation type="submission" date="2023-02" db="EMBL/GenBank/DDBJ databases">
        <title>LHISI_Scaffold_Assembly.</title>
        <authorList>
            <person name="Stuart O.P."/>
            <person name="Cleave R."/>
            <person name="Magrath M.J.L."/>
            <person name="Mikheyev A.S."/>
        </authorList>
    </citation>
    <scope>NUCLEOTIDE SEQUENCE [LARGE SCALE GENOMIC DNA]</scope>
    <source>
        <strain evidence="3">Daus_M_001</strain>
        <tissue evidence="3">Leg muscle</tissue>
    </source>
</reference>
<dbReference type="Gene3D" id="3.40.50.300">
    <property type="entry name" value="P-loop containing nucleotide triphosphate hydrolases"/>
    <property type="match status" value="1"/>
</dbReference>
<sequence length="176" mass="19926">MMRGSVCDISSQSKEVELLSNCSLVIWDEASMTPNKALHCVDRLLRDMTKNDRTKFSGKVILLGEDFRQVLPVVTHGGGTYQVNACLKNSPLWPSFKQLRLSTNILVDQRQEDFKKFLLCIGEETRLPIPGVPEGLVELRDFLVLPENADICSHCYISYKSVQIVPHMGCQMLHFN</sequence>
<keyword evidence="1" id="KW-0227">DNA damage</keyword>
<dbReference type="InterPro" id="IPR027417">
    <property type="entry name" value="P-loop_NTPase"/>
</dbReference>
<keyword evidence="1" id="KW-0067">ATP-binding</keyword>